<gene>
    <name evidence="2" type="ORF">RJ641_015283</name>
</gene>
<sequence>MSDANNENIVVTVTDLDPSEQQPRAEIEPDPGGKGQKRKREVKLSYLLEWNIEKIGTLTMDNASANDVIARCLQDHYSSRRMLLCRGEHL</sequence>
<dbReference type="EMBL" id="JBAMMX010000021">
    <property type="protein sequence ID" value="KAK6919379.1"/>
    <property type="molecule type" value="Genomic_DNA"/>
</dbReference>
<dbReference type="Proteomes" id="UP001370490">
    <property type="component" value="Unassembled WGS sequence"/>
</dbReference>
<evidence type="ECO:0000256" key="1">
    <source>
        <dbReference type="SAM" id="MobiDB-lite"/>
    </source>
</evidence>
<evidence type="ECO:0000313" key="2">
    <source>
        <dbReference type="EMBL" id="KAK6919379.1"/>
    </source>
</evidence>
<comment type="caution">
    <text evidence="2">The sequence shown here is derived from an EMBL/GenBank/DDBJ whole genome shotgun (WGS) entry which is preliminary data.</text>
</comment>
<dbReference type="AlphaFoldDB" id="A0AAN8YY25"/>
<accession>A0AAN8YY25</accession>
<protein>
    <submittedName>
        <fullName evidence="2">Uncharacterized protein</fullName>
    </submittedName>
</protein>
<reference evidence="2 3" key="1">
    <citation type="submission" date="2023-12" db="EMBL/GenBank/DDBJ databases">
        <title>A high-quality genome assembly for Dillenia turbinata (Dilleniales).</title>
        <authorList>
            <person name="Chanderbali A."/>
        </authorList>
    </citation>
    <scope>NUCLEOTIDE SEQUENCE [LARGE SCALE GENOMIC DNA]</scope>
    <source>
        <strain evidence="2">LSX21</strain>
        <tissue evidence="2">Leaf</tissue>
    </source>
</reference>
<proteinExistence type="predicted"/>
<feature type="compositionally biased region" description="Polar residues" evidence="1">
    <location>
        <begin position="1"/>
        <end position="11"/>
    </location>
</feature>
<evidence type="ECO:0000313" key="3">
    <source>
        <dbReference type="Proteomes" id="UP001370490"/>
    </source>
</evidence>
<organism evidence="2 3">
    <name type="scientific">Dillenia turbinata</name>
    <dbReference type="NCBI Taxonomy" id="194707"/>
    <lineage>
        <taxon>Eukaryota</taxon>
        <taxon>Viridiplantae</taxon>
        <taxon>Streptophyta</taxon>
        <taxon>Embryophyta</taxon>
        <taxon>Tracheophyta</taxon>
        <taxon>Spermatophyta</taxon>
        <taxon>Magnoliopsida</taxon>
        <taxon>eudicotyledons</taxon>
        <taxon>Gunneridae</taxon>
        <taxon>Pentapetalae</taxon>
        <taxon>Dilleniales</taxon>
        <taxon>Dilleniaceae</taxon>
        <taxon>Dillenia</taxon>
    </lineage>
</organism>
<name>A0AAN8YY25_9MAGN</name>
<keyword evidence="3" id="KW-1185">Reference proteome</keyword>
<feature type="region of interest" description="Disordered" evidence="1">
    <location>
        <begin position="1"/>
        <end position="39"/>
    </location>
</feature>